<dbReference type="AlphaFoldDB" id="A0A250VQK8"/>
<dbReference type="Pfam" id="PF24716">
    <property type="entry name" value="WapI"/>
    <property type="match status" value="1"/>
</dbReference>
<comment type="caution">
    <text evidence="1">The sequence shown here is derived from an EMBL/GenBank/DDBJ whole genome shotgun (WGS) entry which is preliminary data.</text>
</comment>
<evidence type="ECO:0000313" key="2">
    <source>
        <dbReference type="Proteomes" id="UP000217446"/>
    </source>
</evidence>
<dbReference type="RefSeq" id="WP_067381902.1">
    <property type="nucleotide sequence ID" value="NZ_BDQI01000026.1"/>
</dbReference>
<dbReference type="Proteomes" id="UP000217446">
    <property type="component" value="Unassembled WGS sequence"/>
</dbReference>
<proteinExistence type="predicted"/>
<evidence type="ECO:0000313" key="1">
    <source>
        <dbReference type="EMBL" id="GAX56435.1"/>
    </source>
</evidence>
<organism evidence="1 2">
    <name type="scientific">Streptomyces olivochromogenes</name>
    <dbReference type="NCBI Taxonomy" id="1963"/>
    <lineage>
        <taxon>Bacteria</taxon>
        <taxon>Bacillati</taxon>
        <taxon>Actinomycetota</taxon>
        <taxon>Actinomycetes</taxon>
        <taxon>Kitasatosporales</taxon>
        <taxon>Streptomycetaceae</taxon>
        <taxon>Streptomyces</taxon>
    </lineage>
</organism>
<reference evidence="2" key="1">
    <citation type="submission" date="2017-05" db="EMBL/GenBank/DDBJ databases">
        <title>Streptomyces olivochromogenes NBRC 3561 whole genome shotgun sequence.</title>
        <authorList>
            <person name="Dohra H."/>
            <person name="Kodani S."/>
        </authorList>
    </citation>
    <scope>NUCLEOTIDE SEQUENCE [LARGE SCALE GENOMIC DNA]</scope>
    <source>
        <strain evidence="2">NBRC 3561</strain>
    </source>
</reference>
<dbReference type="EMBL" id="BDQI01000026">
    <property type="protein sequence ID" value="GAX56435.1"/>
    <property type="molecule type" value="Genomic_DNA"/>
</dbReference>
<name>A0A250VQK8_STROL</name>
<protein>
    <submittedName>
        <fullName evidence="1">Uncharacterized protein</fullName>
    </submittedName>
</protein>
<dbReference type="InterPro" id="IPR056510">
    <property type="entry name" value="WapI"/>
</dbReference>
<gene>
    <name evidence="1" type="ORF">SO3561_08002</name>
</gene>
<sequence>MRLIDSDGHGIELRVTDYQFPDAAHMGKRRSWLIVEGTANCPQGAWTFRWQALTPEDAIALATWLRDFARSPDGGQQADDSLEFIEPNLAFAATRADAYQIALQIRLDLEFSPPWRKRNRAGDPFTVVCRMTPETLLTASTEWTADITPYPPWTPGE</sequence>
<accession>A0A250VQK8</accession>
<keyword evidence="2" id="KW-1185">Reference proteome</keyword>